<proteinExistence type="predicted"/>
<evidence type="ECO:0000313" key="1">
    <source>
        <dbReference type="EMBL" id="KAG2927394.1"/>
    </source>
</evidence>
<reference evidence="2 3" key="1">
    <citation type="submission" date="2018-01" db="EMBL/GenBank/DDBJ databases">
        <title>Draft genome of the strawberry crown rot pathogen Phytophthora cactorum.</title>
        <authorList>
            <person name="Armitage A.D."/>
            <person name="Lysoe E."/>
            <person name="Nellist C.F."/>
            <person name="Harrison R.J."/>
            <person name="Brurberg M.B."/>
        </authorList>
    </citation>
    <scope>NUCLEOTIDE SEQUENCE [LARGE SCALE GENOMIC DNA]</scope>
    <source>
        <strain evidence="2 3">10300</strain>
    </source>
</reference>
<name>A0A329STP7_9STRA</name>
<evidence type="ECO:0000313" key="2">
    <source>
        <dbReference type="EMBL" id="RAW40267.1"/>
    </source>
</evidence>
<dbReference type="AlphaFoldDB" id="A0A329STP7"/>
<dbReference type="Proteomes" id="UP000251314">
    <property type="component" value="Unassembled WGS sequence"/>
</dbReference>
<protein>
    <submittedName>
        <fullName evidence="2">Uncharacterized protein</fullName>
    </submittedName>
</protein>
<evidence type="ECO:0000313" key="3">
    <source>
        <dbReference type="Proteomes" id="UP000251314"/>
    </source>
</evidence>
<organism evidence="2 3">
    <name type="scientific">Phytophthora cactorum</name>
    <dbReference type="NCBI Taxonomy" id="29920"/>
    <lineage>
        <taxon>Eukaryota</taxon>
        <taxon>Sar</taxon>
        <taxon>Stramenopiles</taxon>
        <taxon>Oomycota</taxon>
        <taxon>Peronosporomycetes</taxon>
        <taxon>Peronosporales</taxon>
        <taxon>Peronosporaceae</taxon>
        <taxon>Phytophthora</taxon>
    </lineage>
</organism>
<dbReference type="EMBL" id="RCMK01000462">
    <property type="protein sequence ID" value="KAG2927394.1"/>
    <property type="molecule type" value="Genomic_DNA"/>
</dbReference>
<gene>
    <name evidence="2" type="ORF">PC110_g3529</name>
    <name evidence="1" type="ORF">PC117_g14619</name>
</gene>
<keyword evidence="3" id="KW-1185">Reference proteome</keyword>
<sequence>MISQLRAALLIKVFPRTGTNGRFVCLAVLYHLNEQGEVFVADMVSFGSAAVDPAKIGSVSQGTLRVLPLAPVQTQAVQVLQCPWDMDDYAMYKFQRKTLQHRRRTGGPRNV</sequence>
<dbReference type="VEuPathDB" id="FungiDB:PC110_g3529"/>
<dbReference type="EMBL" id="MJFZ01000050">
    <property type="protein sequence ID" value="RAW40267.1"/>
    <property type="molecule type" value="Genomic_DNA"/>
</dbReference>
<dbReference type="Proteomes" id="UP000736787">
    <property type="component" value="Unassembled WGS sequence"/>
</dbReference>
<reference evidence="1" key="2">
    <citation type="submission" date="2018-10" db="EMBL/GenBank/DDBJ databases">
        <title>Effector identification in a new, highly contiguous assembly of the strawberry crown rot pathogen Phytophthora cactorum.</title>
        <authorList>
            <person name="Armitage A.D."/>
            <person name="Nellist C.F."/>
            <person name="Bates H."/>
            <person name="Vickerstaff R.J."/>
            <person name="Harrison R.J."/>
        </authorList>
    </citation>
    <scope>NUCLEOTIDE SEQUENCE</scope>
    <source>
        <strain evidence="1">4040</strain>
    </source>
</reference>
<comment type="caution">
    <text evidence="2">The sequence shown here is derived from an EMBL/GenBank/DDBJ whole genome shotgun (WGS) entry which is preliminary data.</text>
</comment>
<accession>A0A329STP7</accession>
<dbReference type="OrthoDB" id="130864at2759"/>